<evidence type="ECO:0000313" key="1">
    <source>
        <dbReference type="EMBL" id="KAK7330255.1"/>
    </source>
</evidence>
<gene>
    <name evidence="1" type="ORF">VNO77_24443</name>
</gene>
<dbReference type="EMBL" id="JAYMYQ010000005">
    <property type="protein sequence ID" value="KAK7330255.1"/>
    <property type="molecule type" value="Genomic_DNA"/>
</dbReference>
<sequence length="74" mass="8717">MYRSYPAITGSEHFKHHCIVHGGIHIQIWITGTALRGSLIHCVMLIDKLMIWKGFEYDKEVRLRRILSKHLTIF</sequence>
<proteinExistence type="predicted"/>
<accession>A0AAN9L6B0</accession>
<comment type="caution">
    <text evidence="1">The sequence shown here is derived from an EMBL/GenBank/DDBJ whole genome shotgun (WGS) entry which is preliminary data.</text>
</comment>
<reference evidence="1 2" key="1">
    <citation type="submission" date="2024-01" db="EMBL/GenBank/DDBJ databases">
        <title>The genomes of 5 underutilized Papilionoideae crops provide insights into root nodulation and disease resistanc.</title>
        <authorList>
            <person name="Jiang F."/>
        </authorList>
    </citation>
    <scope>NUCLEOTIDE SEQUENCE [LARGE SCALE GENOMIC DNA]</scope>
    <source>
        <strain evidence="1">LVBAO_FW01</strain>
        <tissue evidence="1">Leaves</tissue>
    </source>
</reference>
<name>A0AAN9L6B0_CANGL</name>
<protein>
    <submittedName>
        <fullName evidence="1">Uncharacterized protein</fullName>
    </submittedName>
</protein>
<evidence type="ECO:0000313" key="2">
    <source>
        <dbReference type="Proteomes" id="UP001367508"/>
    </source>
</evidence>
<dbReference type="AlphaFoldDB" id="A0AAN9L6B0"/>
<keyword evidence="2" id="KW-1185">Reference proteome</keyword>
<organism evidence="1 2">
    <name type="scientific">Canavalia gladiata</name>
    <name type="common">Sword bean</name>
    <name type="synonym">Dolichos gladiatus</name>
    <dbReference type="NCBI Taxonomy" id="3824"/>
    <lineage>
        <taxon>Eukaryota</taxon>
        <taxon>Viridiplantae</taxon>
        <taxon>Streptophyta</taxon>
        <taxon>Embryophyta</taxon>
        <taxon>Tracheophyta</taxon>
        <taxon>Spermatophyta</taxon>
        <taxon>Magnoliopsida</taxon>
        <taxon>eudicotyledons</taxon>
        <taxon>Gunneridae</taxon>
        <taxon>Pentapetalae</taxon>
        <taxon>rosids</taxon>
        <taxon>fabids</taxon>
        <taxon>Fabales</taxon>
        <taxon>Fabaceae</taxon>
        <taxon>Papilionoideae</taxon>
        <taxon>50 kb inversion clade</taxon>
        <taxon>NPAAA clade</taxon>
        <taxon>indigoferoid/millettioid clade</taxon>
        <taxon>Phaseoleae</taxon>
        <taxon>Canavalia</taxon>
    </lineage>
</organism>
<dbReference type="Proteomes" id="UP001367508">
    <property type="component" value="Unassembled WGS sequence"/>
</dbReference>